<organism evidence="1 2">
    <name type="scientific">Gigaspora margarita</name>
    <dbReference type="NCBI Taxonomy" id="4874"/>
    <lineage>
        <taxon>Eukaryota</taxon>
        <taxon>Fungi</taxon>
        <taxon>Fungi incertae sedis</taxon>
        <taxon>Mucoromycota</taxon>
        <taxon>Glomeromycotina</taxon>
        <taxon>Glomeromycetes</taxon>
        <taxon>Diversisporales</taxon>
        <taxon>Gigasporaceae</taxon>
        <taxon>Gigaspora</taxon>
    </lineage>
</organism>
<keyword evidence="2" id="KW-1185">Reference proteome</keyword>
<name>A0ABN7WZA3_GIGMA</name>
<comment type="caution">
    <text evidence="1">The sequence shown here is derived from an EMBL/GenBank/DDBJ whole genome shotgun (WGS) entry which is preliminary data.</text>
</comment>
<evidence type="ECO:0000313" key="1">
    <source>
        <dbReference type="EMBL" id="CAG8844336.1"/>
    </source>
</evidence>
<accession>A0ABN7WZA3</accession>
<protein>
    <submittedName>
        <fullName evidence="1">35866_t:CDS:1</fullName>
    </submittedName>
</protein>
<feature type="non-terminal residue" evidence="1">
    <location>
        <position position="265"/>
    </location>
</feature>
<sequence length="265" mass="31177">NSNDKQVETDDDLEDKIAKLVQIKQKEDEFVEIYIYCFETCAKQVRCIVDEHDLIYWFVSGLNKLYHSKVIPLSFLTFEAVKVVMTIIEKHLLEIENSKKKISEKPKDNEFKSNLDDGMYKDNISYRNKSNNVIIENINRTFSNVFNPEIIKAELNIKETNIEGVSKVPNDDKSTFDGCIENKDIDRLGVSKLLVVIKSRDIWYWKDRFKFKVDTKLIRKVMRIWLRIIWEVKKEITMDHLAHNMCILCFDLGGTIGLDSKKEIR</sequence>
<reference evidence="1 2" key="1">
    <citation type="submission" date="2021-06" db="EMBL/GenBank/DDBJ databases">
        <authorList>
            <person name="Kallberg Y."/>
            <person name="Tangrot J."/>
            <person name="Rosling A."/>
        </authorList>
    </citation>
    <scope>NUCLEOTIDE SEQUENCE [LARGE SCALE GENOMIC DNA]</scope>
    <source>
        <strain evidence="1 2">120-4 pot B 10/14</strain>
    </source>
</reference>
<feature type="non-terminal residue" evidence="1">
    <location>
        <position position="1"/>
    </location>
</feature>
<dbReference type="Proteomes" id="UP000789901">
    <property type="component" value="Unassembled WGS sequence"/>
</dbReference>
<evidence type="ECO:0000313" key="2">
    <source>
        <dbReference type="Proteomes" id="UP000789901"/>
    </source>
</evidence>
<dbReference type="EMBL" id="CAJVQB010075535">
    <property type="protein sequence ID" value="CAG8844336.1"/>
    <property type="molecule type" value="Genomic_DNA"/>
</dbReference>
<gene>
    <name evidence="1" type="ORF">GMARGA_LOCUS37044</name>
</gene>
<proteinExistence type="predicted"/>